<evidence type="ECO:0000259" key="13">
    <source>
        <dbReference type="Pfam" id="PF04563"/>
    </source>
</evidence>
<feature type="region of interest" description="Disordered" evidence="10">
    <location>
        <begin position="793"/>
        <end position="818"/>
    </location>
</feature>
<dbReference type="GO" id="GO:0006351">
    <property type="term" value="P:DNA-templated transcription"/>
    <property type="evidence" value="ECO:0007669"/>
    <property type="project" value="InterPro"/>
</dbReference>
<keyword evidence="4 9" id="KW-0808">Transferase</keyword>
<feature type="domain" description="RNA polymerase Rpb2" evidence="14">
    <location>
        <begin position="501"/>
        <end position="562"/>
    </location>
</feature>
<name>A0A0G4FAA5_9ALVE</name>
<accession>A0A0G4FAA5</accession>
<dbReference type="InterPro" id="IPR009674">
    <property type="entry name" value="Rpa2_dom_4"/>
</dbReference>
<evidence type="ECO:0000259" key="15">
    <source>
        <dbReference type="Pfam" id="PF06883"/>
    </source>
</evidence>
<feature type="domain" description="RNA polymerase beta subunit protrusion" evidence="13">
    <location>
        <begin position="17"/>
        <end position="428"/>
    </location>
</feature>
<dbReference type="GO" id="GO:0000428">
    <property type="term" value="C:DNA-directed RNA polymerase complex"/>
    <property type="evidence" value="ECO:0007669"/>
    <property type="project" value="UniProtKB-KW"/>
</dbReference>
<comment type="subcellular location">
    <subcellularLocation>
        <location evidence="1">Nucleus</location>
    </subcellularLocation>
</comment>
<evidence type="ECO:0000256" key="6">
    <source>
        <dbReference type="ARBA" id="ARBA00023163"/>
    </source>
</evidence>
<keyword evidence="5 9" id="KW-0548">Nucleotidyltransferase</keyword>
<evidence type="ECO:0000313" key="16">
    <source>
        <dbReference type="EMBL" id="CEM09352.1"/>
    </source>
</evidence>
<comment type="catalytic activity">
    <reaction evidence="9">
        <text>RNA(n) + a ribonucleoside 5'-triphosphate = RNA(n+1) + diphosphate</text>
        <dbReference type="Rhea" id="RHEA:21248"/>
        <dbReference type="Rhea" id="RHEA-COMP:14527"/>
        <dbReference type="Rhea" id="RHEA-COMP:17342"/>
        <dbReference type="ChEBI" id="CHEBI:33019"/>
        <dbReference type="ChEBI" id="CHEBI:61557"/>
        <dbReference type="ChEBI" id="CHEBI:140395"/>
        <dbReference type="EC" id="2.7.7.6"/>
    </reaction>
</comment>
<keyword evidence="3 9" id="KW-0240">DNA-directed RNA polymerase</keyword>
<dbReference type="Gene3D" id="2.40.270.10">
    <property type="entry name" value="DNA-directed RNA polymerase, subunit 2, domain 6"/>
    <property type="match status" value="2"/>
</dbReference>
<gene>
    <name evidence="16" type="ORF">Cvel_15870</name>
</gene>
<dbReference type="GO" id="GO:0005634">
    <property type="term" value="C:nucleus"/>
    <property type="evidence" value="ECO:0007669"/>
    <property type="project" value="UniProtKB-SubCell"/>
</dbReference>
<dbReference type="InterPro" id="IPR037033">
    <property type="entry name" value="DNA-dir_RNAP_su2_hyb_sf"/>
</dbReference>
<sequence>MPRGIPEIEPNDRWTSLASAHIDSFNTFLNEYLPAIVEGLPRIHVHPLYYKTMDPPPSVDYDRHSDKVLRFGITRLEIGKPVHADPEEKNPILLPTHCRVGHFTYAAPLKIYYTREHGGLHAPEEFGFEAGYFPIMLKSDKCHLKGMGPPGLLKSREDPNEPGGIFVVNGNEKLIRLVISTRCNFPMPMRRGTFRNRGWRFSDKAIICRCQRPDGSQTSNILHYCTDGTMYLRILINRAEHYVPFFAVFNCLCSNAGPLKANRAVAYRKLADFGGGKDARELQEIAFMRIRQMHIEGPRDNDTFADAFKQADVDRDASTFSASDDWCQRWKDQFLDLAGLRLREGLPAHTTDDDKIRVLCDEYVLPHLKDWGKKAELLALMWRMMLMVIRNKVKCCNQDAFAFQEVLLPGQLIAQVVKSALYDQLMSMRTFLELGCFRMKGRESENLEAAAEWLLSEKTFRTCCERHNKTVARNVKYFLGTGNVRTRTLDILQVSGFVIGAERINIYRYIAHFRAVHRGAYFAQMKTTGVRRILGESWGFLCPVHSPDGAPCGLLLHLTCDARAIGTGRLPAGARHNLLRALIGLGMEGVGLNFLHQNGPTDTESDERFETLPVLLDGEVVGRLPLGNAAETVERLRLWRMKEGKKQGVPWHMEMAYFPPDKLMFPALYLFTGPGRVVRPVRHLASRCIEYIGPLQQLFLNIACDEKDIERQQRCTEAAEAISIVQTPFAKRSAEVMVRAEELGLADDEIEALVQQDRQNAARENPGASEFPLSHEIFQRAIQRSRARDKIIQEASTSSQKRPKKSKKKTSFADMFPDATTNPEIRSLSNFPPYIENVAVDYSHVEVRPTSILSLLASLTPFSDHNQSPRNMYQCQMLKQTMAIPTYVTKHRHDNKLYKLDQLQRPIVRTGEFEAARLSDYPSGTNAIIAVIPFTGYDMEDACILNKASVERGMFVGETTKTKIIDAAPPKSETAEMRYWRFGTSTMQRGAEWEELDEDGFPPVSSKLTDGSLLSRSEYIGPAASADKGARREIYKGDEDAFVSHVTKIGPKLKIPGRNDKINFGLEPESERAMMTLRILRRPVVGDKFSSRHGQKGVVSMLMPQEDMPFTEQGIVPDILFNPNGFPSRMTMGMLIEIMAGKAAALHGVPFIDGSSFRKYQKLKTGNEWIDSDRVKDRRLRCSDERKDGSYLLSEPPRPKEDEGEEETTGDYFGKALLAAGYQYYGKECLYSGVTGEPMDADIFMGVVYYQRLRHMVNDKWQVRSTGPVDSTTRQPVKGRKRGGGIRVGEMERDSLIAHGSSFALLDRLFHCSDDHRCYCCPRCGSIQTPIFANRMEVDGVPARGVTPVEFAGLGVIGPNQRPIADPICSACGVKCPIIAIPYIFRYLCEELTGLNVGLKLRLETAPGVAYRYTACPNPDTRAETQDVKMEE</sequence>
<dbReference type="CDD" id="cd00653">
    <property type="entry name" value="RNA_pol_B_RPB2"/>
    <property type="match status" value="1"/>
</dbReference>
<evidence type="ECO:0000256" key="5">
    <source>
        <dbReference type="ARBA" id="ARBA00022695"/>
    </source>
</evidence>
<reference evidence="16" key="1">
    <citation type="submission" date="2014-11" db="EMBL/GenBank/DDBJ databases">
        <authorList>
            <person name="Otto D Thomas"/>
            <person name="Naeem Raeece"/>
        </authorList>
    </citation>
    <scope>NUCLEOTIDE SEQUENCE</scope>
</reference>
<evidence type="ECO:0000256" key="7">
    <source>
        <dbReference type="ARBA" id="ARBA00023242"/>
    </source>
</evidence>
<dbReference type="SUPFAM" id="SSF64484">
    <property type="entry name" value="beta and beta-prime subunits of DNA dependent RNA-polymerase"/>
    <property type="match status" value="1"/>
</dbReference>
<dbReference type="InterPro" id="IPR007641">
    <property type="entry name" value="RNA_pol_Rpb2_7"/>
</dbReference>
<dbReference type="InterPro" id="IPR007121">
    <property type="entry name" value="RNA_pol_bsu_CS"/>
</dbReference>
<dbReference type="InterPro" id="IPR014724">
    <property type="entry name" value="RNA_pol_RPB2_OB-fold"/>
</dbReference>
<evidence type="ECO:0000256" key="3">
    <source>
        <dbReference type="ARBA" id="ARBA00022478"/>
    </source>
</evidence>
<dbReference type="Pfam" id="PF06883">
    <property type="entry name" value="RNA_pol_Rpa2_4"/>
    <property type="match status" value="1"/>
</dbReference>
<dbReference type="GO" id="GO:0032549">
    <property type="term" value="F:ribonucleoside binding"/>
    <property type="evidence" value="ECO:0007669"/>
    <property type="project" value="InterPro"/>
</dbReference>
<dbReference type="InterPro" id="IPR037034">
    <property type="entry name" value="RNA_pol_Rpb2_2_sf"/>
</dbReference>
<dbReference type="Gene3D" id="3.90.1100.10">
    <property type="match status" value="2"/>
</dbReference>
<evidence type="ECO:0000256" key="10">
    <source>
        <dbReference type="SAM" id="MobiDB-lite"/>
    </source>
</evidence>
<dbReference type="InterPro" id="IPR007644">
    <property type="entry name" value="RNA_pol_bsu_protrusion"/>
</dbReference>
<comment type="function">
    <text evidence="9">DNA-dependent RNA polymerase catalyzes the transcription of DNA into RNA using the four ribonucleoside triphosphates as substrates.</text>
</comment>
<evidence type="ECO:0000256" key="8">
    <source>
        <dbReference type="RuleBase" id="RU000434"/>
    </source>
</evidence>
<evidence type="ECO:0000259" key="12">
    <source>
        <dbReference type="Pfam" id="PF04560"/>
    </source>
</evidence>
<feature type="region of interest" description="Disordered" evidence="10">
    <location>
        <begin position="1265"/>
        <end position="1285"/>
    </location>
</feature>
<feature type="compositionally biased region" description="Basic residues" evidence="10">
    <location>
        <begin position="801"/>
        <end position="810"/>
    </location>
</feature>
<feature type="domain" description="RNA polymerase Rpb2" evidence="12">
    <location>
        <begin position="1284"/>
        <end position="1402"/>
    </location>
</feature>
<evidence type="ECO:0000256" key="2">
    <source>
        <dbReference type="ARBA" id="ARBA00006835"/>
    </source>
</evidence>
<evidence type="ECO:0000256" key="1">
    <source>
        <dbReference type="ARBA" id="ARBA00004123"/>
    </source>
</evidence>
<dbReference type="Gene3D" id="2.40.50.150">
    <property type="match status" value="1"/>
</dbReference>
<dbReference type="Gene3D" id="3.90.1800.10">
    <property type="entry name" value="RNA polymerase alpha subunit dimerisation domain"/>
    <property type="match status" value="1"/>
</dbReference>
<feature type="domain" description="DNA-directed RNA polymerase subunit 2 hybrid-binding" evidence="11">
    <location>
        <begin position="857"/>
        <end position="1282"/>
    </location>
</feature>
<dbReference type="Pfam" id="PF00562">
    <property type="entry name" value="RNA_pol_Rpb2_6"/>
    <property type="match status" value="1"/>
</dbReference>
<dbReference type="GO" id="GO:0003677">
    <property type="term" value="F:DNA binding"/>
    <property type="evidence" value="ECO:0007669"/>
    <property type="project" value="InterPro"/>
</dbReference>
<dbReference type="GO" id="GO:0003899">
    <property type="term" value="F:DNA-directed RNA polymerase activity"/>
    <property type="evidence" value="ECO:0007669"/>
    <property type="project" value="UniProtKB-EC"/>
</dbReference>
<keyword evidence="6 9" id="KW-0804">Transcription</keyword>
<evidence type="ECO:0000259" key="11">
    <source>
        <dbReference type="Pfam" id="PF00562"/>
    </source>
</evidence>
<dbReference type="PhylomeDB" id="A0A0G4FAA5"/>
<proteinExistence type="inferred from homology"/>
<protein>
    <recommendedName>
        <fullName evidence="9">DNA-directed RNA polymerase subunit beta</fullName>
        <ecNumber evidence="9">2.7.7.6</ecNumber>
    </recommendedName>
</protein>
<organism evidence="16">
    <name type="scientific">Chromera velia CCMP2878</name>
    <dbReference type="NCBI Taxonomy" id="1169474"/>
    <lineage>
        <taxon>Eukaryota</taxon>
        <taxon>Sar</taxon>
        <taxon>Alveolata</taxon>
        <taxon>Colpodellida</taxon>
        <taxon>Chromeraceae</taxon>
        <taxon>Chromera</taxon>
    </lineage>
</organism>
<dbReference type="Pfam" id="PF04565">
    <property type="entry name" value="RNA_pol_Rpb2_3"/>
    <property type="match status" value="1"/>
</dbReference>
<dbReference type="PROSITE" id="PS01166">
    <property type="entry name" value="RNA_POL_BETA"/>
    <property type="match status" value="1"/>
</dbReference>
<dbReference type="EMBL" id="CDMZ01000217">
    <property type="protein sequence ID" value="CEM09352.1"/>
    <property type="molecule type" value="Genomic_DNA"/>
</dbReference>
<evidence type="ECO:0000256" key="4">
    <source>
        <dbReference type="ARBA" id="ARBA00022679"/>
    </source>
</evidence>
<dbReference type="Pfam" id="PF04563">
    <property type="entry name" value="RNA_pol_Rpb2_1"/>
    <property type="match status" value="1"/>
</dbReference>
<dbReference type="InterPro" id="IPR015712">
    <property type="entry name" value="DNA-dir_RNA_pol_su2"/>
</dbReference>
<dbReference type="InterPro" id="IPR007120">
    <property type="entry name" value="DNA-dir_RNAP_su2_dom"/>
</dbReference>
<dbReference type="Gene3D" id="3.90.1110.10">
    <property type="entry name" value="RNA polymerase Rpb2, domain 2"/>
    <property type="match status" value="1"/>
</dbReference>
<feature type="region of interest" description="Disordered" evidence="10">
    <location>
        <begin position="1187"/>
        <end position="1209"/>
    </location>
</feature>
<comment type="similarity">
    <text evidence="2 8">Belongs to the RNA polymerase beta chain family.</text>
</comment>
<dbReference type="Pfam" id="PF04560">
    <property type="entry name" value="RNA_pol_Rpb2_7"/>
    <property type="match status" value="1"/>
</dbReference>
<feature type="domain" description="DNA-directed RNA polymerase I subunit RPA2" evidence="15">
    <location>
        <begin position="621"/>
        <end position="679"/>
    </location>
</feature>
<dbReference type="InterPro" id="IPR007645">
    <property type="entry name" value="RNA_pol_Rpb2_3"/>
</dbReference>
<keyword evidence="7" id="KW-0539">Nucleus</keyword>
<evidence type="ECO:0000259" key="14">
    <source>
        <dbReference type="Pfam" id="PF04565"/>
    </source>
</evidence>
<feature type="compositionally biased region" description="Polar residues" evidence="10">
    <location>
        <begin position="1265"/>
        <end position="1275"/>
    </location>
</feature>
<dbReference type="VEuPathDB" id="CryptoDB:Cvel_15870"/>
<evidence type="ECO:0000256" key="9">
    <source>
        <dbReference type="RuleBase" id="RU363031"/>
    </source>
</evidence>
<dbReference type="EC" id="2.7.7.6" evidence="9"/>
<dbReference type="PANTHER" id="PTHR20856">
    <property type="entry name" value="DNA-DIRECTED RNA POLYMERASE I SUBUNIT 2"/>
    <property type="match status" value="1"/>
</dbReference>